<evidence type="ECO:0000313" key="2">
    <source>
        <dbReference type="EMBL" id="TRM56910.1"/>
    </source>
</evidence>
<reference evidence="2 4" key="1">
    <citation type="journal article" date="2019" name="New Phytol.">
        <title>Comparative genomics reveals unique wood-decay strategies and fruiting body development in the Schizophyllaceae.</title>
        <authorList>
            <person name="Almasi E."/>
            <person name="Sahu N."/>
            <person name="Krizsan K."/>
            <person name="Balint B."/>
            <person name="Kovacs G.M."/>
            <person name="Kiss B."/>
            <person name="Cseklye J."/>
            <person name="Drula E."/>
            <person name="Henrissat B."/>
            <person name="Nagy I."/>
            <person name="Chovatia M."/>
            <person name="Adam C."/>
            <person name="LaButti K."/>
            <person name="Lipzen A."/>
            <person name="Riley R."/>
            <person name="Grigoriev I.V."/>
            <person name="Nagy L.G."/>
        </authorList>
    </citation>
    <scope>NUCLEOTIDE SEQUENCE [LARGE SCALE GENOMIC DNA]</scope>
    <source>
        <strain evidence="2 4">NL-1724</strain>
    </source>
</reference>
<name>A0A550BWI5_9AGAR</name>
<evidence type="ECO:0000313" key="3">
    <source>
        <dbReference type="EMBL" id="TRM61192.1"/>
    </source>
</evidence>
<evidence type="ECO:0000313" key="4">
    <source>
        <dbReference type="Proteomes" id="UP000320762"/>
    </source>
</evidence>
<dbReference type="Proteomes" id="UP000320762">
    <property type="component" value="Unassembled WGS sequence"/>
</dbReference>
<comment type="caution">
    <text evidence="2">The sequence shown here is derived from an EMBL/GenBank/DDBJ whole genome shotgun (WGS) entry which is preliminary data.</text>
</comment>
<evidence type="ECO:0000256" key="1">
    <source>
        <dbReference type="SAM" id="Phobius"/>
    </source>
</evidence>
<dbReference type="AlphaFoldDB" id="A0A550BWI5"/>
<keyword evidence="1" id="KW-0812">Transmembrane</keyword>
<sequence>MPLASRTPGALPFIPHRVPCSPDSASYRPVSTTPKIIEDSASSAAGPVEMVTVPALGPEWGKDEMRNMTKAGKRERRNESRHDKWIAWKRGERGMCGKWFNRKMTAWVSFATIIVIALVLAFTIPRVPSVSFDSNKQYLVNVTDGDLADIDPQFSRLPANFSFAAMANLQLNTQDNYLPLKFSHLYGKVYDSETDEMVAEGDTGAMTLPAKAYPDVQLPLNFTYSASNDSDATWLNFYDSCKNKIASVDGVRPALKFKIVLDMHIIGLPSTYHGSVSTKDAECPFELAQNAA</sequence>
<dbReference type="EMBL" id="VDMD01000018">
    <property type="protein sequence ID" value="TRM61192.1"/>
    <property type="molecule type" value="Genomic_DNA"/>
</dbReference>
<feature type="transmembrane region" description="Helical" evidence="1">
    <location>
        <begin position="104"/>
        <end position="124"/>
    </location>
</feature>
<proteinExistence type="predicted"/>
<organism evidence="2 4">
    <name type="scientific">Schizophyllum amplum</name>
    <dbReference type="NCBI Taxonomy" id="97359"/>
    <lineage>
        <taxon>Eukaryota</taxon>
        <taxon>Fungi</taxon>
        <taxon>Dikarya</taxon>
        <taxon>Basidiomycota</taxon>
        <taxon>Agaricomycotina</taxon>
        <taxon>Agaricomycetes</taxon>
        <taxon>Agaricomycetidae</taxon>
        <taxon>Agaricales</taxon>
        <taxon>Schizophyllaceae</taxon>
        <taxon>Schizophyllum</taxon>
    </lineage>
</organism>
<accession>A0A550BWI5</accession>
<dbReference type="OrthoDB" id="5582002at2759"/>
<keyword evidence="4" id="KW-1185">Reference proteome</keyword>
<gene>
    <name evidence="3" type="ORF">BD626DRAFT_406310</name>
    <name evidence="2" type="ORF">BD626DRAFT_412830</name>
</gene>
<dbReference type="STRING" id="97359.A0A550BWI5"/>
<reference evidence="2" key="2">
    <citation type="submission" date="2019-06" db="EMBL/GenBank/DDBJ databases">
        <authorList>
            <consortium name="DOE Joint Genome Institute"/>
            <person name="Ahrendt S.R."/>
            <person name="Cantor M.N."/>
            <person name="Hua S.X."/>
        </authorList>
    </citation>
    <scope>NUCLEOTIDE SEQUENCE</scope>
    <source>
        <strain evidence="2">NL-1724</strain>
    </source>
</reference>
<keyword evidence="1" id="KW-0472">Membrane</keyword>
<protein>
    <submittedName>
        <fullName evidence="2">Uncharacterized protein</fullName>
    </submittedName>
</protein>
<keyword evidence="1" id="KW-1133">Transmembrane helix</keyword>
<dbReference type="EMBL" id="VDMD01000055">
    <property type="protein sequence ID" value="TRM56910.1"/>
    <property type="molecule type" value="Genomic_DNA"/>
</dbReference>